<dbReference type="PANTHER" id="PTHR21385">
    <property type="entry name" value="ZINC FINGER PROTEIN-RELATED"/>
    <property type="match status" value="1"/>
</dbReference>
<feature type="chain" id="PRO_5043396931" description="C2H2-type domain-containing protein" evidence="2">
    <location>
        <begin position="25"/>
        <end position="320"/>
    </location>
</feature>
<keyword evidence="2" id="KW-0732">Signal</keyword>
<feature type="domain" description="C2H2-type" evidence="3">
    <location>
        <begin position="156"/>
        <end position="177"/>
    </location>
</feature>
<dbReference type="PANTHER" id="PTHR21385:SF0">
    <property type="entry name" value="RE51073P"/>
    <property type="match status" value="1"/>
</dbReference>
<keyword evidence="1" id="KW-0472">Membrane</keyword>
<gene>
    <name evidence="4" type="ORF">Scaly_1898900</name>
</gene>
<dbReference type="EMBL" id="JACGWM010000011">
    <property type="protein sequence ID" value="KAL0342363.1"/>
    <property type="molecule type" value="Genomic_DNA"/>
</dbReference>
<feature type="signal peptide" evidence="2">
    <location>
        <begin position="1"/>
        <end position="24"/>
    </location>
</feature>
<dbReference type="InterPro" id="IPR013087">
    <property type="entry name" value="Znf_C2H2_type"/>
</dbReference>
<evidence type="ECO:0000259" key="3">
    <source>
        <dbReference type="PROSITE" id="PS00028"/>
    </source>
</evidence>
<keyword evidence="1" id="KW-1133">Transmembrane helix</keyword>
<proteinExistence type="predicted"/>
<keyword evidence="1" id="KW-0812">Transmembrane</keyword>
<dbReference type="PROSITE" id="PS00028">
    <property type="entry name" value="ZINC_FINGER_C2H2_1"/>
    <property type="match status" value="1"/>
</dbReference>
<evidence type="ECO:0000256" key="1">
    <source>
        <dbReference type="SAM" id="Phobius"/>
    </source>
</evidence>
<evidence type="ECO:0000256" key="2">
    <source>
        <dbReference type="SAM" id="SignalP"/>
    </source>
</evidence>
<reference evidence="4" key="1">
    <citation type="submission" date="2020-06" db="EMBL/GenBank/DDBJ databases">
        <authorList>
            <person name="Li T."/>
            <person name="Hu X."/>
            <person name="Zhang T."/>
            <person name="Song X."/>
            <person name="Zhang H."/>
            <person name="Dai N."/>
            <person name="Sheng W."/>
            <person name="Hou X."/>
            <person name="Wei L."/>
        </authorList>
    </citation>
    <scope>NUCLEOTIDE SEQUENCE</scope>
    <source>
        <strain evidence="4">KEN8</strain>
        <tissue evidence="4">Leaf</tissue>
    </source>
</reference>
<feature type="transmembrane region" description="Helical" evidence="1">
    <location>
        <begin position="273"/>
        <end position="296"/>
    </location>
</feature>
<protein>
    <recommendedName>
        <fullName evidence="3">C2H2-type domain-containing protein</fullName>
    </recommendedName>
</protein>
<comment type="caution">
    <text evidence="4">The sequence shown here is derived from an EMBL/GenBank/DDBJ whole genome shotgun (WGS) entry which is preliminary data.</text>
</comment>
<dbReference type="AlphaFoldDB" id="A0AAW2NGS3"/>
<organism evidence="4">
    <name type="scientific">Sesamum calycinum</name>
    <dbReference type="NCBI Taxonomy" id="2727403"/>
    <lineage>
        <taxon>Eukaryota</taxon>
        <taxon>Viridiplantae</taxon>
        <taxon>Streptophyta</taxon>
        <taxon>Embryophyta</taxon>
        <taxon>Tracheophyta</taxon>
        <taxon>Spermatophyta</taxon>
        <taxon>Magnoliopsida</taxon>
        <taxon>eudicotyledons</taxon>
        <taxon>Gunneridae</taxon>
        <taxon>Pentapetalae</taxon>
        <taxon>asterids</taxon>
        <taxon>lamiids</taxon>
        <taxon>Lamiales</taxon>
        <taxon>Pedaliaceae</taxon>
        <taxon>Sesamum</taxon>
    </lineage>
</organism>
<evidence type="ECO:0000313" key="4">
    <source>
        <dbReference type="EMBL" id="KAL0342363.1"/>
    </source>
</evidence>
<name>A0AAW2NGS3_9LAMI</name>
<sequence length="320" mass="37392">MGKTRTCAVYNIFLLWMTLQLYCATSSPSQSQTDQRDAPRLRFIYDVKEIGKYACLSVFTMFFAFKSWEVDCDGIMVVLCDHKGIDVAASREEQPEVHCSRERSRAAWKIIEEYLMPFMEKQKYQLSSQCRLHPSNDIFRDQEKHKSHIDINEWRCGYCKKIFRAEKYLDQHFDNRHYNLLNVSHGKCLADLCGALHCDFVMNPQSLKTKCNPAAAARNRHLCENLADSCFPINEGPSATRLHEFFLRQFCDAHTCSRARKPFSRGGRKRTSVFYLAISVLVLMFLPLFYLIVYLYQREMKTQTTQLKRISKQGRKPKPS</sequence>
<reference evidence="4" key="2">
    <citation type="journal article" date="2024" name="Plant">
        <title>Genomic evolution and insights into agronomic trait innovations of Sesamum species.</title>
        <authorList>
            <person name="Miao H."/>
            <person name="Wang L."/>
            <person name="Qu L."/>
            <person name="Liu H."/>
            <person name="Sun Y."/>
            <person name="Le M."/>
            <person name="Wang Q."/>
            <person name="Wei S."/>
            <person name="Zheng Y."/>
            <person name="Lin W."/>
            <person name="Duan Y."/>
            <person name="Cao H."/>
            <person name="Xiong S."/>
            <person name="Wang X."/>
            <person name="Wei L."/>
            <person name="Li C."/>
            <person name="Ma Q."/>
            <person name="Ju M."/>
            <person name="Zhao R."/>
            <person name="Li G."/>
            <person name="Mu C."/>
            <person name="Tian Q."/>
            <person name="Mei H."/>
            <person name="Zhang T."/>
            <person name="Gao T."/>
            <person name="Zhang H."/>
        </authorList>
    </citation>
    <scope>NUCLEOTIDE SEQUENCE</scope>
    <source>
        <strain evidence="4">KEN8</strain>
    </source>
</reference>
<accession>A0AAW2NGS3</accession>